<dbReference type="EMBL" id="FNQE01000036">
    <property type="protein sequence ID" value="SDZ32998.1"/>
    <property type="molecule type" value="Genomic_DNA"/>
</dbReference>
<feature type="region of interest" description="Disordered" evidence="1">
    <location>
        <begin position="110"/>
        <end position="137"/>
    </location>
</feature>
<organism evidence="2 3">
    <name type="scientific">Proteiniborus ethanoligenes</name>
    <dbReference type="NCBI Taxonomy" id="415015"/>
    <lineage>
        <taxon>Bacteria</taxon>
        <taxon>Bacillati</taxon>
        <taxon>Bacillota</taxon>
        <taxon>Clostridia</taxon>
        <taxon>Eubacteriales</taxon>
        <taxon>Proteiniborus</taxon>
    </lineage>
</organism>
<keyword evidence="3" id="KW-1185">Reference proteome</keyword>
<dbReference type="Proteomes" id="UP000198625">
    <property type="component" value="Unassembled WGS sequence"/>
</dbReference>
<evidence type="ECO:0000313" key="2">
    <source>
        <dbReference type="EMBL" id="SDZ32998.1"/>
    </source>
</evidence>
<gene>
    <name evidence="2" type="ORF">SAMN05660462_02718</name>
</gene>
<evidence type="ECO:0000256" key="1">
    <source>
        <dbReference type="SAM" id="MobiDB-lite"/>
    </source>
</evidence>
<feature type="compositionally biased region" description="Basic and acidic residues" evidence="1">
    <location>
        <begin position="121"/>
        <end position="137"/>
    </location>
</feature>
<dbReference type="AlphaFoldDB" id="A0A1H3S5X9"/>
<sequence length="137" mass="15913">MAIRNCKKCGRIYADDNFELCPKCRTNEVDEFKKVKDYLYKYPGADIQVVSDETGVDTKKILKYLRDGKLEIKDDSPNLVLDCERCGTPIRTGRFCQKCVTEMQREFKSAVADNSPVKKSTTRDSDKMYIAERHKRR</sequence>
<keyword evidence="2" id="KW-0282">Flagellum</keyword>
<accession>A0A1H3S5X9</accession>
<dbReference type="OrthoDB" id="1739831at2"/>
<reference evidence="3" key="1">
    <citation type="submission" date="2016-10" db="EMBL/GenBank/DDBJ databases">
        <authorList>
            <person name="Varghese N."/>
            <person name="Submissions S."/>
        </authorList>
    </citation>
    <scope>NUCLEOTIDE SEQUENCE [LARGE SCALE GENOMIC DNA]</scope>
    <source>
        <strain evidence="3">DSM 21650</strain>
    </source>
</reference>
<protein>
    <submittedName>
        <fullName evidence="2">Flagellar operon protein TIGR03826</fullName>
    </submittedName>
</protein>
<keyword evidence="2" id="KW-0966">Cell projection</keyword>
<dbReference type="InterPro" id="IPR022258">
    <property type="entry name" value="Flagellar_operon_YvyF"/>
</dbReference>
<dbReference type="NCBIfam" id="TIGR03826">
    <property type="entry name" value="YvyF"/>
    <property type="match status" value="1"/>
</dbReference>
<name>A0A1H3S5X9_9FIRM</name>
<proteinExistence type="predicted"/>
<keyword evidence="2" id="KW-0969">Cilium</keyword>
<dbReference type="RefSeq" id="WP_091732407.1">
    <property type="nucleotide sequence ID" value="NZ_FNQE01000036.1"/>
</dbReference>
<evidence type="ECO:0000313" key="3">
    <source>
        <dbReference type="Proteomes" id="UP000198625"/>
    </source>
</evidence>
<dbReference type="STRING" id="415015.SAMN05660462_02718"/>